<dbReference type="Pfam" id="PF13550">
    <property type="entry name" value="Phage-tail_3"/>
    <property type="match status" value="1"/>
</dbReference>
<evidence type="ECO:0000313" key="2">
    <source>
        <dbReference type="EMBL" id="QDL55296.1"/>
    </source>
</evidence>
<dbReference type="SUPFAM" id="SSF49265">
    <property type="entry name" value="Fibronectin type III"/>
    <property type="match status" value="1"/>
</dbReference>
<reference evidence="3" key="1">
    <citation type="submission" date="2019-02" db="EMBL/GenBank/DDBJ databases">
        <title>Complete genome sequence of Rhodoferax sp. Gr-4.</title>
        <authorList>
            <person name="Jin L."/>
        </authorList>
    </citation>
    <scope>NUCLEOTIDE SEQUENCE [LARGE SCALE GENOMIC DNA]</scope>
    <source>
        <strain evidence="3">Gr-4</strain>
    </source>
</reference>
<protein>
    <recommendedName>
        <fullName evidence="1">Tip attachment protein J domain-containing protein</fullName>
    </recommendedName>
</protein>
<name>A0A515ERJ6_9BURK</name>
<dbReference type="InterPro" id="IPR013783">
    <property type="entry name" value="Ig-like_fold"/>
</dbReference>
<reference evidence="3" key="2">
    <citation type="journal article" date="2020" name="Int. J. Syst. Evol. Microbiol.">
        <title>Genomic insights into a novel species Rhodoferax aquaticus sp. nov., isolated from freshwater.</title>
        <authorList>
            <person name="Li T."/>
            <person name="Zhuo Y."/>
            <person name="Jin C.Z."/>
            <person name="Wu X."/>
            <person name="Ko S.R."/>
            <person name="Jin F.J."/>
            <person name="Ahn C.Y."/>
            <person name="Oh H.M."/>
            <person name="Lee H.G."/>
            <person name="Jin L."/>
        </authorList>
    </citation>
    <scope>NUCLEOTIDE SEQUENCE [LARGE SCALE GENOMIC DNA]</scope>
    <source>
        <strain evidence="3">Gr-4</strain>
    </source>
</reference>
<feature type="domain" description="Tip attachment protein J" evidence="1">
    <location>
        <begin position="280"/>
        <end position="430"/>
    </location>
</feature>
<dbReference type="Proteomes" id="UP000317365">
    <property type="component" value="Chromosome"/>
</dbReference>
<dbReference type="InterPro" id="IPR053171">
    <property type="entry name" value="Viral_Tip_Attach_Protein"/>
</dbReference>
<dbReference type="InterPro" id="IPR036116">
    <property type="entry name" value="FN3_sf"/>
</dbReference>
<gene>
    <name evidence="2" type="ORF">EXZ61_14595</name>
</gene>
<dbReference type="RefSeq" id="WP_142812455.1">
    <property type="nucleotide sequence ID" value="NZ_CP036282.1"/>
</dbReference>
<dbReference type="EMBL" id="CP036282">
    <property type="protein sequence ID" value="QDL55296.1"/>
    <property type="molecule type" value="Genomic_DNA"/>
</dbReference>
<organism evidence="2 3">
    <name type="scientific">Rhodoferax aquaticus</name>
    <dbReference type="NCBI Taxonomy" id="2527691"/>
    <lineage>
        <taxon>Bacteria</taxon>
        <taxon>Pseudomonadati</taxon>
        <taxon>Pseudomonadota</taxon>
        <taxon>Betaproteobacteria</taxon>
        <taxon>Burkholderiales</taxon>
        <taxon>Comamonadaceae</taxon>
        <taxon>Rhodoferax</taxon>
    </lineage>
</organism>
<evidence type="ECO:0000313" key="3">
    <source>
        <dbReference type="Proteomes" id="UP000317365"/>
    </source>
</evidence>
<accession>A0A515ERJ6</accession>
<dbReference type="PANTHER" id="PTHR36251">
    <property type="entry name" value="FELS-1 PROPHAGE HOST SPECIFICITY PROTEIN-RELATED"/>
    <property type="match status" value="1"/>
</dbReference>
<evidence type="ECO:0000259" key="1">
    <source>
        <dbReference type="Pfam" id="PF13550"/>
    </source>
</evidence>
<keyword evidence="3" id="KW-1185">Reference proteome</keyword>
<dbReference type="InterPro" id="IPR003961">
    <property type="entry name" value="FN3_dom"/>
</dbReference>
<dbReference type="InterPro" id="IPR032876">
    <property type="entry name" value="J_dom"/>
</dbReference>
<dbReference type="PANTHER" id="PTHR36251:SF2">
    <property type="entry name" value="GIFSY-2 PROPHAGE HOST SPECIFICITY PROTEIN J, PHAGE LAMBDA"/>
    <property type="match status" value="1"/>
</dbReference>
<dbReference type="KEGG" id="rhg:EXZ61_14595"/>
<proteinExistence type="predicted"/>
<dbReference type="CDD" id="cd00063">
    <property type="entry name" value="FN3"/>
    <property type="match status" value="1"/>
</dbReference>
<dbReference type="AlphaFoldDB" id="A0A515ERJ6"/>
<sequence>MPKAVEKAVNEVSNLVKEAVPVIGAVVGFIYGGPQGAAMGYSLGKMASNANKGNGHNTPSFVAAVQERDQVVRSSVANRTVIYGRAMVSGPLVFAGVAGGGNKYLWMVVPLAGHEVDAIETIYLNELEVALDGSGYATTAPYAGKVLVKKHLGVAGDAADADLVAVNIGWTSNHRLAGVAYLAIRLEWSADVFPTGIPNIKAVVRGRKVYDPRTGTTVWSQNPALCVRDYITSAHGLEASSAEVDASRVVAVANVCDESVALAGGGTEARYTCNGVIDTGENPRSVMESLLSSMAGFVVWSGGQYQMHCGAYTAPSVLLTADDLRGAVKVRPRMSRKELFNAVRGTFVDPAAFWQPTDFPIVRNATYAAQDGGQVIWRDAVLPFTTSSATAQRIAKLTLERSRQGITVELACKLTAFKVATMDTVMLSLAQLGWVAKEFKVLEWHYSTEGGVDLVLQEETAASYNWNSGMQTVVDAAPDTNLGNPFTIATPGAPAVAESLYQTTGSAGVKSRATVTWAAVDDAFVTGYLLEYMVVASGAWTTLPILRDTKVELNDLTPGTYLFRLRAINTFQAKSAYSPTTSKELLGLTAPPANVANFSVSKVGGVAVGAWGLAGDLDVRIGGRIVVRHSPQTSAATWQDGVVLDEFAGDSVSGLLPLITGTYMAKAKDSTGTFSTGVSSFVAEEGLVTGFNTVATSVQAPVFAGAKTGTVAFAGGLQLDTALLFDAAPGSFDGAAGLFDSFGGLNSIGSYEFATYTDLSTVTTRRLEADIKVYSFDSQTLFDARAGLFDDNSGDFDGTAVNDCDATLYYAATNDNPAGTPVWGAWTPFFVADVTARALKFRLDLESGNAAQNISVSTLSVDIKTPV</sequence>
<dbReference type="Gene3D" id="2.60.40.10">
    <property type="entry name" value="Immunoglobulins"/>
    <property type="match status" value="1"/>
</dbReference>